<dbReference type="AlphaFoldDB" id="A0A9N9YVN8"/>
<keyword evidence="3" id="KW-1185">Reference proteome</keyword>
<proteinExistence type="predicted"/>
<organism evidence="2 3">
    <name type="scientific">Clonostachys solani</name>
    <dbReference type="NCBI Taxonomy" id="160281"/>
    <lineage>
        <taxon>Eukaryota</taxon>
        <taxon>Fungi</taxon>
        <taxon>Dikarya</taxon>
        <taxon>Ascomycota</taxon>
        <taxon>Pezizomycotina</taxon>
        <taxon>Sordariomycetes</taxon>
        <taxon>Hypocreomycetidae</taxon>
        <taxon>Hypocreales</taxon>
        <taxon>Bionectriaceae</taxon>
        <taxon>Clonostachys</taxon>
    </lineage>
</organism>
<reference evidence="3" key="1">
    <citation type="submission" date="2019-06" db="EMBL/GenBank/DDBJ databases">
        <authorList>
            <person name="Broberg M."/>
        </authorList>
    </citation>
    <scope>NUCLEOTIDE SEQUENCE [LARGE SCALE GENOMIC DNA]</scope>
</reference>
<accession>A0A9N9YVN8</accession>
<dbReference type="OrthoDB" id="341259at2759"/>
<feature type="region of interest" description="Disordered" evidence="1">
    <location>
        <begin position="63"/>
        <end position="94"/>
    </location>
</feature>
<evidence type="ECO:0000313" key="3">
    <source>
        <dbReference type="Proteomes" id="UP000775872"/>
    </source>
</evidence>
<name>A0A9N9YVN8_9HYPO</name>
<gene>
    <name evidence="2" type="ORF">CSOL1703_00010080</name>
</gene>
<comment type="caution">
    <text evidence="2">The sequence shown here is derived from an EMBL/GenBank/DDBJ whole genome shotgun (WGS) entry which is preliminary data.</text>
</comment>
<dbReference type="EMBL" id="CABFOC020000005">
    <property type="protein sequence ID" value="CAH0044338.1"/>
    <property type="molecule type" value="Genomic_DNA"/>
</dbReference>
<evidence type="ECO:0000256" key="1">
    <source>
        <dbReference type="SAM" id="MobiDB-lite"/>
    </source>
</evidence>
<dbReference type="Proteomes" id="UP000775872">
    <property type="component" value="Unassembled WGS sequence"/>
</dbReference>
<sequence>MIPGQYFELINFGFGQSMTMWVDGFVEYLNKQADAGGVQSQPASAEEMMKVMVDYCIGSYERRRQPAESGHEHHDKPVEQFTNSDRENNDNSEQKSIDFEHKGHDKQDKAKNHHQKHLLSIRQRFSQYINYVGIQETTLFNKFNELVEIQQKSTSGIIKLRDEIFKAHKLFIDVKDIRDELNILKSIAKYQEIVQEKMLGKKHCAELNLPASYVVNDIAEMDKLVERIQSAQSEIASLQADEAYYTNKRNNDFNSILVADVISLIAICVGY</sequence>
<protein>
    <submittedName>
        <fullName evidence="2">Uncharacterized protein</fullName>
    </submittedName>
</protein>
<evidence type="ECO:0000313" key="2">
    <source>
        <dbReference type="EMBL" id="CAH0044338.1"/>
    </source>
</evidence>
<reference evidence="2 3" key="2">
    <citation type="submission" date="2021-10" db="EMBL/GenBank/DDBJ databases">
        <authorList>
            <person name="Piombo E."/>
        </authorList>
    </citation>
    <scope>NUCLEOTIDE SEQUENCE [LARGE SCALE GENOMIC DNA]</scope>
</reference>